<name>A0ABQ7EU50_BRACR</name>
<organism evidence="1 2">
    <name type="scientific">Brassica cretica</name>
    <name type="common">Mustard</name>
    <dbReference type="NCBI Taxonomy" id="69181"/>
    <lineage>
        <taxon>Eukaryota</taxon>
        <taxon>Viridiplantae</taxon>
        <taxon>Streptophyta</taxon>
        <taxon>Embryophyta</taxon>
        <taxon>Tracheophyta</taxon>
        <taxon>Spermatophyta</taxon>
        <taxon>Magnoliopsida</taxon>
        <taxon>eudicotyledons</taxon>
        <taxon>Gunneridae</taxon>
        <taxon>Pentapetalae</taxon>
        <taxon>rosids</taxon>
        <taxon>malvids</taxon>
        <taxon>Brassicales</taxon>
        <taxon>Brassicaceae</taxon>
        <taxon>Brassiceae</taxon>
        <taxon>Brassica</taxon>
    </lineage>
</organism>
<protein>
    <submittedName>
        <fullName evidence="1">Uncharacterized protein</fullName>
    </submittedName>
</protein>
<reference evidence="1 2" key="1">
    <citation type="journal article" date="2020" name="BMC Genomics">
        <title>Intraspecific diversification of the crop wild relative Brassica cretica Lam. using demographic model selection.</title>
        <authorList>
            <person name="Kioukis A."/>
            <person name="Michalopoulou V.A."/>
            <person name="Briers L."/>
            <person name="Pirintsos S."/>
            <person name="Studholme D.J."/>
            <person name="Pavlidis P."/>
            <person name="Sarris P.F."/>
        </authorList>
    </citation>
    <scope>NUCLEOTIDE SEQUENCE [LARGE SCALE GENOMIC DNA]</scope>
    <source>
        <strain evidence="2">cv. PFS-1207/04</strain>
    </source>
</reference>
<accession>A0ABQ7EU50</accession>
<gene>
    <name evidence="1" type="ORF">DY000_02049277</name>
</gene>
<evidence type="ECO:0000313" key="2">
    <source>
        <dbReference type="Proteomes" id="UP000266723"/>
    </source>
</evidence>
<comment type="caution">
    <text evidence="1">The sequence shown here is derived from an EMBL/GenBank/DDBJ whole genome shotgun (WGS) entry which is preliminary data.</text>
</comment>
<sequence>MACSIQLPRSASWTACSIQLARWTACSIQLARLASWTVRSVQIAPSASWTMVVSLFGICLSEARKDISSELSDIDSVVTDFDPNNAFLCFERFFRSETDLKDFSWKSSQKSFNTWCNRRLPEGFHYMVLIFHSFKDFSDRDRLRRLLGNSSQKSSIINALEDFHFLEIFWQSLLPCQVESKLASVEE</sequence>
<dbReference type="EMBL" id="QGKV02000297">
    <property type="protein sequence ID" value="KAF3607198.1"/>
    <property type="molecule type" value="Genomic_DNA"/>
</dbReference>
<dbReference type="Proteomes" id="UP000266723">
    <property type="component" value="Unassembled WGS sequence"/>
</dbReference>
<proteinExistence type="predicted"/>
<keyword evidence="2" id="KW-1185">Reference proteome</keyword>
<evidence type="ECO:0000313" key="1">
    <source>
        <dbReference type="EMBL" id="KAF3607198.1"/>
    </source>
</evidence>